<sequence>MHLRCILRCFAKGFHQILLHSTHFWVVLSPLEESEKRVLCSVR</sequence>
<dbReference type="EMBL" id="GBRH01177070">
    <property type="protein sequence ID" value="JAE20826.1"/>
    <property type="molecule type" value="Transcribed_RNA"/>
</dbReference>
<dbReference type="AlphaFoldDB" id="A0A0A9GE43"/>
<accession>A0A0A9GE43</accession>
<organism evidence="1">
    <name type="scientific">Arundo donax</name>
    <name type="common">Giant reed</name>
    <name type="synonym">Donax arundinaceus</name>
    <dbReference type="NCBI Taxonomy" id="35708"/>
    <lineage>
        <taxon>Eukaryota</taxon>
        <taxon>Viridiplantae</taxon>
        <taxon>Streptophyta</taxon>
        <taxon>Embryophyta</taxon>
        <taxon>Tracheophyta</taxon>
        <taxon>Spermatophyta</taxon>
        <taxon>Magnoliopsida</taxon>
        <taxon>Liliopsida</taxon>
        <taxon>Poales</taxon>
        <taxon>Poaceae</taxon>
        <taxon>PACMAD clade</taxon>
        <taxon>Arundinoideae</taxon>
        <taxon>Arundineae</taxon>
        <taxon>Arundo</taxon>
    </lineage>
</organism>
<reference evidence="1" key="1">
    <citation type="submission" date="2014-09" db="EMBL/GenBank/DDBJ databases">
        <authorList>
            <person name="Magalhaes I.L.F."/>
            <person name="Oliveira U."/>
            <person name="Santos F.R."/>
            <person name="Vidigal T.H.D.A."/>
            <person name="Brescovit A.D."/>
            <person name="Santos A.J."/>
        </authorList>
    </citation>
    <scope>NUCLEOTIDE SEQUENCE</scope>
    <source>
        <tissue evidence="1">Shoot tissue taken approximately 20 cm above the soil surface</tissue>
    </source>
</reference>
<reference evidence="1" key="2">
    <citation type="journal article" date="2015" name="Data Brief">
        <title>Shoot transcriptome of the giant reed, Arundo donax.</title>
        <authorList>
            <person name="Barrero R.A."/>
            <person name="Guerrero F.D."/>
            <person name="Moolhuijzen P."/>
            <person name="Goolsby J.A."/>
            <person name="Tidwell J."/>
            <person name="Bellgard S.E."/>
            <person name="Bellgard M.I."/>
        </authorList>
    </citation>
    <scope>NUCLEOTIDE SEQUENCE</scope>
    <source>
        <tissue evidence="1">Shoot tissue taken approximately 20 cm above the soil surface</tissue>
    </source>
</reference>
<evidence type="ECO:0000313" key="1">
    <source>
        <dbReference type="EMBL" id="JAE20826.1"/>
    </source>
</evidence>
<name>A0A0A9GE43_ARUDO</name>
<protein>
    <submittedName>
        <fullName evidence="1">Uncharacterized protein</fullName>
    </submittedName>
</protein>
<proteinExistence type="predicted"/>